<proteinExistence type="predicted"/>
<accession>A0ACC3YBQ0</accession>
<keyword evidence="2" id="KW-1185">Reference proteome</keyword>
<sequence length="111" mass="12662">MSHHSLECLIHTWLNMLLRISDAYRKCYDLLGSQPDAVTLVQWQNDPAAAFAWLCLHNRKRKHAKIMARAANALCHAAKKEGEVAKVRHQRPPDPVPDPNSQFKLEPEIMA</sequence>
<name>A0ACC3YBQ0_COLTU</name>
<gene>
    <name evidence="1" type="ORF">CTRU02_215817</name>
</gene>
<reference evidence="1 2" key="1">
    <citation type="journal article" date="2020" name="Phytopathology">
        <title>Genome Sequence Resources of Colletotrichum truncatum, C. plurivorum, C. musicola, and C. sojae: Four Species Pathogenic to Soybean (Glycine max).</title>
        <authorList>
            <person name="Rogerio F."/>
            <person name="Boufleur T.R."/>
            <person name="Ciampi-Guillardi M."/>
            <person name="Sukno S.A."/>
            <person name="Thon M.R."/>
            <person name="Massola Junior N.S."/>
            <person name="Baroncelli R."/>
        </authorList>
    </citation>
    <scope>NUCLEOTIDE SEQUENCE [LARGE SCALE GENOMIC DNA]</scope>
    <source>
        <strain evidence="1 2">CMES1059</strain>
    </source>
</reference>
<evidence type="ECO:0000313" key="1">
    <source>
        <dbReference type="EMBL" id="KAL0929276.1"/>
    </source>
</evidence>
<dbReference type="Proteomes" id="UP000805649">
    <property type="component" value="Unassembled WGS sequence"/>
</dbReference>
<organism evidence="1 2">
    <name type="scientific">Colletotrichum truncatum</name>
    <name type="common">Anthracnose fungus</name>
    <name type="synonym">Colletotrichum capsici</name>
    <dbReference type="NCBI Taxonomy" id="5467"/>
    <lineage>
        <taxon>Eukaryota</taxon>
        <taxon>Fungi</taxon>
        <taxon>Dikarya</taxon>
        <taxon>Ascomycota</taxon>
        <taxon>Pezizomycotina</taxon>
        <taxon>Sordariomycetes</taxon>
        <taxon>Hypocreomycetidae</taxon>
        <taxon>Glomerellales</taxon>
        <taxon>Glomerellaceae</taxon>
        <taxon>Colletotrichum</taxon>
        <taxon>Colletotrichum truncatum species complex</taxon>
    </lineage>
</organism>
<comment type="caution">
    <text evidence="1">The sequence shown here is derived from an EMBL/GenBank/DDBJ whole genome shotgun (WGS) entry which is preliminary data.</text>
</comment>
<protein>
    <submittedName>
        <fullName evidence="1">Uncharacterized protein</fullName>
    </submittedName>
</protein>
<dbReference type="EMBL" id="VUJX02000020">
    <property type="protein sequence ID" value="KAL0929276.1"/>
    <property type="molecule type" value="Genomic_DNA"/>
</dbReference>
<evidence type="ECO:0000313" key="2">
    <source>
        <dbReference type="Proteomes" id="UP000805649"/>
    </source>
</evidence>